<sequence>MVTSTLLDLRRQPNWDPARLTAEAFQWPTDAPQVRMRDLLSRIAPTGFVDAGTPTITLAGIDPNLGGVRRRSRKYQGAAYQVGADLRAGDLLVPRTPTGVVLLVSERMVGALISSTFYALRSDNETSALWIWGLLNCRSGRELRRNVSSGSAALMLSLADLLDMQVPVLPLAQQHSLAAALRDVEATTHIPEDEAAETWWRTADLRGEEWRFMLASPQPDLLRVGTPLRDFCGEIAKGRPVRDVATESEETASLPVVDISMLAGNPARRWVPAHDHGLTPVYPGDLCVAAVGERPHAAVIFVEAIADPNVYVLRLRTPAQGPALAQYLNGQEGFALRKMLISGAYIPNLRRQDLEQLPIREEALHPVEPDVPVAPLADRLEQLLWLS</sequence>
<dbReference type="SUPFAM" id="SSF116734">
    <property type="entry name" value="DNA methylase specificity domain"/>
    <property type="match status" value="1"/>
</dbReference>
<keyword evidence="1" id="KW-0680">Restriction system</keyword>
<dbReference type="EMBL" id="JAXCEI010000009">
    <property type="protein sequence ID" value="MFA1541683.1"/>
    <property type="molecule type" value="Genomic_DNA"/>
</dbReference>
<evidence type="ECO:0000313" key="3">
    <source>
        <dbReference type="EMBL" id="MFA1541683.1"/>
    </source>
</evidence>
<evidence type="ECO:0000256" key="2">
    <source>
        <dbReference type="ARBA" id="ARBA00023125"/>
    </source>
</evidence>
<dbReference type="RefSeq" id="WP_371951834.1">
    <property type="nucleotide sequence ID" value="NZ_JAXCEI010000009.1"/>
</dbReference>
<proteinExistence type="predicted"/>
<dbReference type="InterPro" id="IPR044946">
    <property type="entry name" value="Restrct_endonuc_typeI_TRD_sf"/>
</dbReference>
<name>A0ABV4QEU2_9ACTN</name>
<keyword evidence="2" id="KW-0238">DNA-binding</keyword>
<dbReference type="Gene3D" id="3.90.220.20">
    <property type="entry name" value="DNA methylase specificity domains"/>
    <property type="match status" value="1"/>
</dbReference>
<organism evidence="3 4">
    <name type="scientific">Actinomadura monticuli</name>
    <dbReference type="NCBI Taxonomy" id="3097367"/>
    <lineage>
        <taxon>Bacteria</taxon>
        <taxon>Bacillati</taxon>
        <taxon>Actinomycetota</taxon>
        <taxon>Actinomycetes</taxon>
        <taxon>Streptosporangiales</taxon>
        <taxon>Thermomonosporaceae</taxon>
        <taxon>Actinomadura</taxon>
    </lineage>
</organism>
<gene>
    <name evidence="3" type="ORF">SM611_22365</name>
</gene>
<evidence type="ECO:0008006" key="5">
    <source>
        <dbReference type="Google" id="ProtNLM"/>
    </source>
</evidence>
<evidence type="ECO:0000313" key="4">
    <source>
        <dbReference type="Proteomes" id="UP001569963"/>
    </source>
</evidence>
<comment type="caution">
    <text evidence="3">The sequence shown here is derived from an EMBL/GenBank/DDBJ whole genome shotgun (WGS) entry which is preliminary data.</text>
</comment>
<evidence type="ECO:0000256" key="1">
    <source>
        <dbReference type="ARBA" id="ARBA00022747"/>
    </source>
</evidence>
<keyword evidence="4" id="KW-1185">Reference proteome</keyword>
<reference evidence="3 4" key="1">
    <citation type="submission" date="2023-11" db="EMBL/GenBank/DDBJ databases">
        <title>Actinomadura monticuli sp. nov., isolated from volcanic ash.</title>
        <authorList>
            <person name="Lee S.D."/>
            <person name="Yang H."/>
            <person name="Kim I.S."/>
        </authorList>
    </citation>
    <scope>NUCLEOTIDE SEQUENCE [LARGE SCALE GENOMIC DNA]</scope>
    <source>
        <strain evidence="3 4">DLS-62</strain>
    </source>
</reference>
<protein>
    <recommendedName>
        <fullName evidence="5">Restriction endonuclease subunit S</fullName>
    </recommendedName>
</protein>
<accession>A0ABV4QEU2</accession>
<dbReference type="Proteomes" id="UP001569963">
    <property type="component" value="Unassembled WGS sequence"/>
</dbReference>